<dbReference type="InterPro" id="IPR011009">
    <property type="entry name" value="Kinase-like_dom_sf"/>
</dbReference>
<keyword evidence="2" id="KW-1185">Reference proteome</keyword>
<evidence type="ECO:0000313" key="1">
    <source>
        <dbReference type="EMBL" id="MBB6011610.1"/>
    </source>
</evidence>
<dbReference type="AlphaFoldDB" id="A0A7W9VUX0"/>
<gene>
    <name evidence="1" type="ORF">HNR59_000955</name>
</gene>
<comment type="caution">
    <text evidence="1">The sequence shown here is derived from an EMBL/GenBank/DDBJ whole genome shotgun (WGS) entry which is preliminary data.</text>
</comment>
<reference evidence="1 2" key="1">
    <citation type="submission" date="2020-08" db="EMBL/GenBank/DDBJ databases">
        <title>Genomic Encyclopedia of Type Strains, Phase IV (KMG-IV): sequencing the most valuable type-strain genomes for metagenomic binning, comparative biology and taxonomic classification.</title>
        <authorList>
            <person name="Goeker M."/>
        </authorList>
    </citation>
    <scope>NUCLEOTIDE SEQUENCE [LARGE SCALE GENOMIC DNA]</scope>
    <source>
        <strain evidence="1 2">DSM 11099</strain>
    </source>
</reference>
<evidence type="ECO:0008006" key="3">
    <source>
        <dbReference type="Google" id="ProtNLM"/>
    </source>
</evidence>
<name>A0A7W9VUX0_9HYPH</name>
<protein>
    <recommendedName>
        <fullName evidence="3">Serine/threonine protein phosphatase</fullName>
    </recommendedName>
</protein>
<accession>A0A7W9VUX0</accession>
<sequence>MSKAVQDDSTDMLSAEGLATLVRLLAANARVRVARADIDGRHVWIKRYDVERQPFGKLLHRAISPLLPVFLRSSRAAPGSLGVERERRKMNLFREAGLPVADIVFGNEAVLVLSDVGRVAQARLGDLHAADPAAHDALLVTLAEGLGDAHRAGLCHGRPHPRDMFLPDPAKGDGRVGFLDFEEEPEAVMPLAMAQARDLWLLFLQITARAISPDTPAHAFAAYHGAAPAAVLPPLARLVGFFHRWLTPLRLLPETLLGKDALYAVKATSFLKNALDAGPASAPSLQATGHERPRGQS</sequence>
<dbReference type="Pfam" id="PF06293">
    <property type="entry name" value="Kdo"/>
    <property type="match status" value="1"/>
</dbReference>
<proteinExistence type="predicted"/>
<dbReference type="EMBL" id="JACHEU010000001">
    <property type="protein sequence ID" value="MBB6011610.1"/>
    <property type="molecule type" value="Genomic_DNA"/>
</dbReference>
<organism evidence="1 2">
    <name type="scientific">Aquamicrobium lusatiense</name>
    <dbReference type="NCBI Taxonomy" id="89772"/>
    <lineage>
        <taxon>Bacteria</taxon>
        <taxon>Pseudomonadati</taxon>
        <taxon>Pseudomonadota</taxon>
        <taxon>Alphaproteobacteria</taxon>
        <taxon>Hyphomicrobiales</taxon>
        <taxon>Phyllobacteriaceae</taxon>
        <taxon>Aquamicrobium</taxon>
    </lineage>
</organism>
<dbReference type="RefSeq" id="WP_183826713.1">
    <property type="nucleotide sequence ID" value="NZ_JACHEU010000001.1"/>
</dbReference>
<dbReference type="SUPFAM" id="SSF56112">
    <property type="entry name" value="Protein kinase-like (PK-like)"/>
    <property type="match status" value="1"/>
</dbReference>
<dbReference type="Proteomes" id="UP000533306">
    <property type="component" value="Unassembled WGS sequence"/>
</dbReference>
<evidence type="ECO:0000313" key="2">
    <source>
        <dbReference type="Proteomes" id="UP000533306"/>
    </source>
</evidence>